<dbReference type="GeneID" id="18937088"/>
<feature type="transmembrane region" description="Helical" evidence="5">
    <location>
        <begin position="364"/>
        <end position="381"/>
    </location>
</feature>
<keyword evidence="2 5" id="KW-0812">Transmembrane</keyword>
<comment type="subcellular location">
    <subcellularLocation>
        <location evidence="1">Membrane</location>
        <topology evidence="1">Multi-pass membrane protein</topology>
    </subcellularLocation>
</comment>
<feature type="transmembrane region" description="Helical" evidence="5">
    <location>
        <begin position="294"/>
        <end position="311"/>
    </location>
</feature>
<keyword evidence="8" id="KW-1185">Reference proteome</keyword>
<organism evidence="8">
    <name type="scientific">Melampsora larici-populina (strain 98AG31 / pathotype 3-4-7)</name>
    <name type="common">Poplar leaf rust fungus</name>
    <dbReference type="NCBI Taxonomy" id="747676"/>
    <lineage>
        <taxon>Eukaryota</taxon>
        <taxon>Fungi</taxon>
        <taxon>Dikarya</taxon>
        <taxon>Basidiomycota</taxon>
        <taxon>Pucciniomycotina</taxon>
        <taxon>Pucciniomycetes</taxon>
        <taxon>Pucciniales</taxon>
        <taxon>Melampsoraceae</taxon>
        <taxon>Melampsora</taxon>
    </lineage>
</organism>
<gene>
    <name evidence="7" type="ORF">MELLADRAFT_94985</name>
</gene>
<feature type="transmembrane region" description="Helical" evidence="5">
    <location>
        <begin position="20"/>
        <end position="37"/>
    </location>
</feature>
<evidence type="ECO:0000256" key="4">
    <source>
        <dbReference type="ARBA" id="ARBA00023136"/>
    </source>
</evidence>
<dbReference type="Proteomes" id="UP000001072">
    <property type="component" value="Unassembled WGS sequence"/>
</dbReference>
<dbReference type="Gene3D" id="1.20.1720.10">
    <property type="entry name" value="Multidrug resistance protein D"/>
    <property type="match status" value="1"/>
</dbReference>
<feature type="transmembrane region" description="Helical" evidence="5">
    <location>
        <begin position="82"/>
        <end position="102"/>
    </location>
</feature>
<keyword evidence="4 5" id="KW-0472">Membrane</keyword>
<dbReference type="eggNOG" id="KOG0255">
    <property type="taxonomic scope" value="Eukaryota"/>
</dbReference>
<evidence type="ECO:0000256" key="5">
    <source>
        <dbReference type="SAM" id="Phobius"/>
    </source>
</evidence>
<dbReference type="InterPro" id="IPR020846">
    <property type="entry name" value="MFS_dom"/>
</dbReference>
<dbReference type="OrthoDB" id="2504010at2759"/>
<dbReference type="SUPFAM" id="SSF103473">
    <property type="entry name" value="MFS general substrate transporter"/>
    <property type="match status" value="1"/>
</dbReference>
<evidence type="ECO:0000256" key="1">
    <source>
        <dbReference type="ARBA" id="ARBA00004141"/>
    </source>
</evidence>
<dbReference type="InterPro" id="IPR036259">
    <property type="entry name" value="MFS_trans_sf"/>
</dbReference>
<dbReference type="VEuPathDB" id="FungiDB:MELLADRAFT_94985"/>
<dbReference type="EMBL" id="GL883166">
    <property type="protein sequence ID" value="EGF98932.1"/>
    <property type="molecule type" value="Genomic_DNA"/>
</dbReference>
<dbReference type="PANTHER" id="PTHR23502">
    <property type="entry name" value="MAJOR FACILITATOR SUPERFAMILY"/>
    <property type="match status" value="1"/>
</dbReference>
<sequence length="393" mass="43301">MLGAFFFAPASEVYGRAPMIRLGCGLFLVFNFACGFARTHCQLASMRLFCGIFAGAPTGLSQVVLAEIWGKKRGRPLSLCSLAPTIGPCIGTMIGCLTLEILSWKRFFWLTSAVGCASMFVMSMFMPETYPLENLKEVNSLQPEEGVLEIMSNVLQALEERPPSISPSRLEEQPLSIAPSQGPSLLDPCALQDALRALIRPIHIAWKEPMAIVIGLQLSMKMSGLHCLSIIFGACLASKMNTRCLSTMCDRLHIKNPHPDDRLEYKLRCMIPGTFVLAIGSVTFALARQYHACSAVFDVALFFIGAAMTLAGRKATTYVIDKHKEQAASALVVSSSFRRLASFVIPIAVHLTKPMQHSTKLEKFIPVILLVFILPTPWILFKYKAKACQRAHQ</sequence>
<proteinExistence type="predicted"/>
<evidence type="ECO:0000313" key="8">
    <source>
        <dbReference type="Proteomes" id="UP000001072"/>
    </source>
</evidence>
<evidence type="ECO:0000259" key="6">
    <source>
        <dbReference type="PROSITE" id="PS50850"/>
    </source>
</evidence>
<dbReference type="GO" id="GO:0022857">
    <property type="term" value="F:transmembrane transporter activity"/>
    <property type="evidence" value="ECO:0007669"/>
    <property type="project" value="InterPro"/>
</dbReference>
<feature type="domain" description="Major facilitator superfamily (MFS) profile" evidence="6">
    <location>
        <begin position="1"/>
        <end position="386"/>
    </location>
</feature>
<keyword evidence="3 5" id="KW-1133">Transmembrane helix</keyword>
<accession>F4S8P6</accession>
<evidence type="ECO:0000313" key="7">
    <source>
        <dbReference type="EMBL" id="EGF98932.1"/>
    </source>
</evidence>
<feature type="transmembrane region" description="Helical" evidence="5">
    <location>
        <begin position="107"/>
        <end position="126"/>
    </location>
</feature>
<name>F4S8P6_MELLP</name>
<evidence type="ECO:0000256" key="3">
    <source>
        <dbReference type="ARBA" id="ARBA00022989"/>
    </source>
</evidence>
<evidence type="ECO:0000256" key="2">
    <source>
        <dbReference type="ARBA" id="ARBA00022692"/>
    </source>
</evidence>
<dbReference type="AlphaFoldDB" id="F4S8P6"/>
<dbReference type="HOGENOM" id="CLU_702232_0_0_1"/>
<dbReference type="PROSITE" id="PS50850">
    <property type="entry name" value="MFS"/>
    <property type="match status" value="1"/>
</dbReference>
<feature type="transmembrane region" description="Helical" evidence="5">
    <location>
        <begin position="210"/>
        <end position="237"/>
    </location>
</feature>
<dbReference type="InParanoid" id="F4S8P6"/>
<dbReference type="InterPro" id="IPR011701">
    <property type="entry name" value="MFS"/>
</dbReference>
<dbReference type="GO" id="GO:0005886">
    <property type="term" value="C:plasma membrane"/>
    <property type="evidence" value="ECO:0007669"/>
    <property type="project" value="TreeGrafter"/>
</dbReference>
<dbReference type="KEGG" id="mlr:MELLADRAFT_94985"/>
<dbReference type="Gene3D" id="1.20.1250.20">
    <property type="entry name" value="MFS general substrate transporter like domains"/>
    <property type="match status" value="1"/>
</dbReference>
<reference evidence="8" key="1">
    <citation type="journal article" date="2011" name="Proc. Natl. Acad. Sci. U.S.A.">
        <title>Obligate biotrophy features unraveled by the genomic analysis of rust fungi.</title>
        <authorList>
            <person name="Duplessis S."/>
            <person name="Cuomo C.A."/>
            <person name="Lin Y.-C."/>
            <person name="Aerts A."/>
            <person name="Tisserant E."/>
            <person name="Veneault-Fourrey C."/>
            <person name="Joly D.L."/>
            <person name="Hacquard S."/>
            <person name="Amselem J."/>
            <person name="Cantarel B.L."/>
            <person name="Chiu R."/>
            <person name="Coutinho P.M."/>
            <person name="Feau N."/>
            <person name="Field M."/>
            <person name="Frey P."/>
            <person name="Gelhaye E."/>
            <person name="Goldberg J."/>
            <person name="Grabherr M.G."/>
            <person name="Kodira C.D."/>
            <person name="Kohler A."/>
            <person name="Kuees U."/>
            <person name="Lindquist E.A."/>
            <person name="Lucas S.M."/>
            <person name="Mago R."/>
            <person name="Mauceli E."/>
            <person name="Morin E."/>
            <person name="Murat C."/>
            <person name="Pangilinan J.L."/>
            <person name="Park R."/>
            <person name="Pearson M."/>
            <person name="Quesneville H."/>
            <person name="Rouhier N."/>
            <person name="Sakthikumar S."/>
            <person name="Salamov A.A."/>
            <person name="Schmutz J."/>
            <person name="Selles B."/>
            <person name="Shapiro H."/>
            <person name="Tanguay P."/>
            <person name="Tuskan G.A."/>
            <person name="Henrissat B."/>
            <person name="Van de Peer Y."/>
            <person name="Rouze P."/>
            <person name="Ellis J.G."/>
            <person name="Dodds P.N."/>
            <person name="Schein J.E."/>
            <person name="Zhong S."/>
            <person name="Hamelin R.C."/>
            <person name="Grigoriev I.V."/>
            <person name="Szabo L.J."/>
            <person name="Martin F."/>
        </authorList>
    </citation>
    <scope>NUCLEOTIDE SEQUENCE [LARGE SCALE GENOMIC DNA]</scope>
    <source>
        <strain evidence="8">98AG31 / pathotype 3-4-7</strain>
    </source>
</reference>
<dbReference type="RefSeq" id="XP_007417766.1">
    <property type="nucleotide sequence ID" value="XM_007417704.1"/>
</dbReference>
<feature type="transmembrane region" description="Helical" evidence="5">
    <location>
        <begin position="49"/>
        <end position="70"/>
    </location>
</feature>
<dbReference type="PANTHER" id="PTHR23502:SF184">
    <property type="entry name" value="MAJOR FACILITATOR SUPERFAMILY (MFS) PROFILE DOMAIN-CONTAINING PROTEIN"/>
    <property type="match status" value="1"/>
</dbReference>
<protein>
    <recommendedName>
        <fullName evidence="6">Major facilitator superfamily (MFS) profile domain-containing protein</fullName>
    </recommendedName>
</protein>
<dbReference type="Pfam" id="PF07690">
    <property type="entry name" value="MFS_1"/>
    <property type="match status" value="1"/>
</dbReference>